<name>A0A2T2P6H3_CORCC</name>
<dbReference type="InterPro" id="IPR036770">
    <property type="entry name" value="Ankyrin_rpt-contain_sf"/>
</dbReference>
<reference evidence="5 6" key="1">
    <citation type="journal article" date="2018" name="Front. Microbiol.">
        <title>Genome-Wide Analysis of Corynespora cassiicola Leaf Fall Disease Putative Effectors.</title>
        <authorList>
            <person name="Lopez D."/>
            <person name="Ribeiro S."/>
            <person name="Label P."/>
            <person name="Fumanal B."/>
            <person name="Venisse J.S."/>
            <person name="Kohler A."/>
            <person name="de Oliveira R.R."/>
            <person name="Labutti K."/>
            <person name="Lipzen A."/>
            <person name="Lail K."/>
            <person name="Bauer D."/>
            <person name="Ohm R.A."/>
            <person name="Barry K.W."/>
            <person name="Spatafora J."/>
            <person name="Grigoriev I.V."/>
            <person name="Martin F.M."/>
            <person name="Pujade-Renaud V."/>
        </authorList>
    </citation>
    <scope>NUCLEOTIDE SEQUENCE [LARGE SCALE GENOMIC DNA]</scope>
    <source>
        <strain evidence="5 6">Philippines</strain>
    </source>
</reference>
<dbReference type="SUPFAM" id="SSF53474">
    <property type="entry name" value="alpha/beta-Hydrolases"/>
    <property type="match status" value="1"/>
</dbReference>
<dbReference type="Pfam" id="PF24883">
    <property type="entry name" value="NPHP3_N"/>
    <property type="match status" value="1"/>
</dbReference>
<dbReference type="EMBL" id="KZ678129">
    <property type="protein sequence ID" value="PSN73262.1"/>
    <property type="molecule type" value="Genomic_DNA"/>
</dbReference>
<feature type="compositionally biased region" description="Basic and acidic residues" evidence="3">
    <location>
        <begin position="45"/>
        <end position="59"/>
    </location>
</feature>
<keyword evidence="2" id="KW-0040">ANK repeat</keyword>
<protein>
    <submittedName>
        <fullName evidence="5">Ankyrin</fullName>
    </submittedName>
</protein>
<feature type="repeat" description="ANK" evidence="2">
    <location>
        <begin position="1353"/>
        <end position="1386"/>
    </location>
</feature>
<dbReference type="SUPFAM" id="SSF52540">
    <property type="entry name" value="P-loop containing nucleoside triphosphate hydrolases"/>
    <property type="match status" value="1"/>
</dbReference>
<keyword evidence="6" id="KW-1185">Reference proteome</keyword>
<dbReference type="Gene3D" id="3.40.50.1820">
    <property type="entry name" value="alpha/beta hydrolase"/>
    <property type="match status" value="1"/>
</dbReference>
<evidence type="ECO:0000256" key="1">
    <source>
        <dbReference type="ARBA" id="ARBA00022737"/>
    </source>
</evidence>
<feature type="repeat" description="ANK" evidence="2">
    <location>
        <begin position="1319"/>
        <end position="1352"/>
    </location>
</feature>
<dbReference type="InterPro" id="IPR029058">
    <property type="entry name" value="AB_hydrolase_fold"/>
</dbReference>
<feature type="region of interest" description="Disordered" evidence="3">
    <location>
        <begin position="45"/>
        <end position="80"/>
    </location>
</feature>
<organism evidence="5 6">
    <name type="scientific">Corynespora cassiicola Philippines</name>
    <dbReference type="NCBI Taxonomy" id="1448308"/>
    <lineage>
        <taxon>Eukaryota</taxon>
        <taxon>Fungi</taxon>
        <taxon>Dikarya</taxon>
        <taxon>Ascomycota</taxon>
        <taxon>Pezizomycotina</taxon>
        <taxon>Dothideomycetes</taxon>
        <taxon>Pleosporomycetidae</taxon>
        <taxon>Pleosporales</taxon>
        <taxon>Corynesporascaceae</taxon>
        <taxon>Corynespora</taxon>
    </lineage>
</organism>
<evidence type="ECO:0000256" key="2">
    <source>
        <dbReference type="PROSITE-ProRule" id="PRU00023"/>
    </source>
</evidence>
<dbReference type="PANTHER" id="PTHR10039">
    <property type="entry name" value="AMELOGENIN"/>
    <property type="match status" value="1"/>
</dbReference>
<dbReference type="SMART" id="SM00248">
    <property type="entry name" value="ANK"/>
    <property type="match status" value="11"/>
</dbReference>
<dbReference type="OrthoDB" id="194358at2759"/>
<dbReference type="SUPFAM" id="SSF48403">
    <property type="entry name" value="Ankyrin repeat"/>
    <property type="match status" value="2"/>
</dbReference>
<gene>
    <name evidence="5" type="ORF">BS50DRAFT_542763</name>
</gene>
<dbReference type="InterPro" id="IPR056884">
    <property type="entry name" value="NPHP3-like_N"/>
</dbReference>
<dbReference type="PROSITE" id="PS50088">
    <property type="entry name" value="ANK_REPEAT"/>
    <property type="match status" value="2"/>
</dbReference>
<accession>A0A2T2P6H3</accession>
<evidence type="ECO:0000259" key="4">
    <source>
        <dbReference type="Pfam" id="PF24883"/>
    </source>
</evidence>
<dbReference type="PROSITE" id="PS50297">
    <property type="entry name" value="ANK_REP_REGION"/>
    <property type="match status" value="2"/>
</dbReference>
<dbReference type="PANTHER" id="PTHR10039:SF5">
    <property type="entry name" value="NACHT DOMAIN-CONTAINING PROTEIN"/>
    <property type="match status" value="1"/>
</dbReference>
<evidence type="ECO:0000313" key="6">
    <source>
        <dbReference type="Proteomes" id="UP000240883"/>
    </source>
</evidence>
<proteinExistence type="predicted"/>
<dbReference type="Pfam" id="PF12796">
    <property type="entry name" value="Ank_2"/>
    <property type="match status" value="2"/>
</dbReference>
<sequence>MEQSDGGLIRQNPVPPTGLTVLVMPKEPSIDVVFVHGFTGHPERTWTHQKGDLEHRNDSDADIAEPSSKRQKLGPFLKSRHTEPRPSIYWPVDLLPTALPNARVLTYGYDTHIRHKLVAPVSQSTVYDIAWNFLIALEAERRMSPKRQILFVVHSLGGIVVKEMLRRSSSCQHGQAHLRTLFDATAGVVFFGTPHGGADPRSFVHRVAEKIIKAAGFSVNDQIVQTLLPSAERLRELRDEFGPMAQRQSWIIHSFQEQLGVSALGGLKVVEDTSSYLNLPSVEICEQIGRNHMDMCRFTGPNDIEYKKVVAALLRMTVETSHYPEETQDGQPLCTDLIAELLGSLKFDQIDARQLTIKNAHAKTCKWLLKTNEYVDWINPREVQNHHGFLWIKGKPGTGKSTLMKFALANARRTLKKSTIISFFFNARGEELEKCTLGTYRSLLVQLLERHPSLQSVFNVLEPVISNTSSIRQWNVETLKLLLEQTIRRLGGTSIVCFIDALDECDENQVRDMVSFFEKVCEECVSSQIDFRVCLSSRHYPHVSIRKSINLTLEGHEGHSQDISDYLTSELKIGHSNLAEKIREEVQEKASGIFMWVVLVVGMLNKEHDSGRMHALRRRIREIPGDLHQLFLDLLTRDALNKGELILCLQWVLFARNPLRPEQLHFAILSGTAPEDVEPWDTDEITTQDIERFILNASKGLAEITKSKNPTVQFIHESVRDFLLKEEGLGKIWQDLKNNFQGLSHSRLRDCCMNHVGMDIFRLFGIPESHGVAHIQRGNSRKIVTDGLPFWDYAVQNVLYHADAAAKHSSSQEDFLRAFPLDRWRRYSNIVETKRVREHDDDVGLLYFLAEYNLPNLIHTYDPAIESMFEVQGRYGPPLFAALATGSKDALQALLEIAITKLAPESEVRKLLAHYHRTEKSERTFRRSFEYRRNRQLYSYLIEAADTTMLTLMHECGLIRDILEGWHELFKLAIEQEDESSLQYCLNSQPEIISQYIFQNGYSLFPAILDHFDMEILKRLLEICVIRWNGTFTSTWQIAMMLSQTNATVSELQGVFEFLSTTNKFNLNIKDEFGLSFLTHLIRANDDRLARALLQTGNVIVDSQDNDGRTTLSHAIYRPNGESVVRMLLELGKVDVNLQDNCGRSPLSYAVCKEWGYDIVRLLLSMDTIDVNLKDNNGRTPLSYTVCVTYGHDIVRMLLSKDTIDVNSTDNEGRTPLCYAVCNVMGSYMIRLLLSKDTIEVNSKDNEGRTPLSYAVCKSMGHDIVRLLLSKDTIDVNSQDDEGRTPLSYAVSNIGIVDKSIIGLLLSVDTIDVNSKDNDGRTPLSYLASTYGYSSHMELLLEKGAEVDARDNKGRTPLSYAASNWDGEAYIKLLVGRGARIEAGDNMGRTPLSYAADCWKENVQVLMKTRCVDVEFHR</sequence>
<keyword evidence="1" id="KW-0677">Repeat</keyword>
<feature type="domain" description="Nephrocystin 3-like N-terminal" evidence="4">
    <location>
        <begin position="364"/>
        <end position="538"/>
    </location>
</feature>
<dbReference type="Gene3D" id="1.25.40.20">
    <property type="entry name" value="Ankyrin repeat-containing domain"/>
    <property type="match status" value="3"/>
</dbReference>
<dbReference type="STRING" id="1448308.A0A2T2P6H3"/>
<dbReference type="Gene3D" id="3.40.50.300">
    <property type="entry name" value="P-loop containing nucleotide triphosphate hydrolases"/>
    <property type="match status" value="1"/>
</dbReference>
<dbReference type="Proteomes" id="UP000240883">
    <property type="component" value="Unassembled WGS sequence"/>
</dbReference>
<dbReference type="InterPro" id="IPR002110">
    <property type="entry name" value="Ankyrin_rpt"/>
</dbReference>
<dbReference type="InterPro" id="IPR027417">
    <property type="entry name" value="P-loop_NTPase"/>
</dbReference>
<evidence type="ECO:0000256" key="3">
    <source>
        <dbReference type="SAM" id="MobiDB-lite"/>
    </source>
</evidence>
<evidence type="ECO:0000313" key="5">
    <source>
        <dbReference type="EMBL" id="PSN73262.1"/>
    </source>
</evidence>